<evidence type="ECO:0000313" key="1">
    <source>
        <dbReference type="EMBL" id="TLS44922.1"/>
    </source>
</evidence>
<comment type="caution">
    <text evidence="1">The sequence shown here is derived from an EMBL/GenBank/DDBJ whole genome shotgun (WGS) entry which is preliminary data.</text>
</comment>
<gene>
    <name evidence="1" type="ORF">FE633_17400</name>
</gene>
<proteinExistence type="predicted"/>
<name>A0A5R9FM00_9ACTN</name>
<dbReference type="AlphaFoldDB" id="A0A5R9FM00"/>
<evidence type="ECO:0000313" key="2">
    <source>
        <dbReference type="Proteomes" id="UP000305906"/>
    </source>
</evidence>
<keyword evidence="2" id="KW-1185">Reference proteome</keyword>
<dbReference type="RefSeq" id="WP_138046080.1">
    <property type="nucleotide sequence ID" value="NZ_VBZC01000017.1"/>
</dbReference>
<sequence>MTQKVELSEEQTRRIEARTNVTVRLDELEPVAREVIKMFRANTKNGRSNAEVKLWAKGIHDALGEVHIYPVMHPTITSGRLEMTSLTAVLVQLERDLAEVFGYAKTATQSNRFGIGIPTCTELIATDLDYLDAHRRET</sequence>
<organism evidence="1 2">
    <name type="scientific">Streptomyces montanus</name>
    <dbReference type="NCBI Taxonomy" id="2580423"/>
    <lineage>
        <taxon>Bacteria</taxon>
        <taxon>Bacillati</taxon>
        <taxon>Actinomycetota</taxon>
        <taxon>Actinomycetes</taxon>
        <taxon>Kitasatosporales</taxon>
        <taxon>Streptomycetaceae</taxon>
        <taxon>Streptomyces</taxon>
    </lineage>
</organism>
<protein>
    <submittedName>
        <fullName evidence="1">Uncharacterized protein</fullName>
    </submittedName>
</protein>
<accession>A0A5R9FM00</accession>
<reference evidence="1 2" key="1">
    <citation type="submission" date="2019-05" db="EMBL/GenBank/DDBJ databases">
        <title>Streptomyces sp. NEAU-C151, a novel actinomycete isolated from soil.</title>
        <authorList>
            <person name="Han L."/>
            <person name="Jiang H."/>
        </authorList>
    </citation>
    <scope>NUCLEOTIDE SEQUENCE [LARGE SCALE GENOMIC DNA]</scope>
    <source>
        <strain evidence="1 2">NEAU-C151</strain>
    </source>
</reference>
<dbReference type="EMBL" id="VBZC01000017">
    <property type="protein sequence ID" value="TLS44922.1"/>
    <property type="molecule type" value="Genomic_DNA"/>
</dbReference>
<dbReference type="Proteomes" id="UP000305906">
    <property type="component" value="Unassembled WGS sequence"/>
</dbReference>